<dbReference type="PRINTS" id="PR01463">
    <property type="entry name" value="EAGCHANLFMLY"/>
</dbReference>
<dbReference type="GO" id="GO:0005249">
    <property type="term" value="F:voltage-gated potassium channel activity"/>
    <property type="evidence" value="ECO:0007669"/>
    <property type="project" value="InterPro"/>
</dbReference>
<feature type="transmembrane region" description="Helical" evidence="10">
    <location>
        <begin position="678"/>
        <end position="695"/>
    </location>
</feature>
<evidence type="ECO:0000256" key="6">
    <source>
        <dbReference type="ARBA" id="ARBA00023136"/>
    </source>
</evidence>
<feature type="transmembrane region" description="Helical" evidence="10">
    <location>
        <begin position="1910"/>
        <end position="1934"/>
    </location>
</feature>
<feature type="transmembrane region" description="Helical" evidence="10">
    <location>
        <begin position="108"/>
        <end position="129"/>
    </location>
</feature>
<protein>
    <submittedName>
        <fullName evidence="12">Cyclic nucleotide-gated cation channel</fullName>
    </submittedName>
</protein>
<dbReference type="InterPro" id="IPR018488">
    <property type="entry name" value="cNMP-bd_CS"/>
</dbReference>
<keyword evidence="3 10" id="KW-0812">Transmembrane</keyword>
<dbReference type="InterPro" id="IPR014710">
    <property type="entry name" value="RmlC-like_jellyroll"/>
</dbReference>
<evidence type="ECO:0000256" key="7">
    <source>
        <dbReference type="ARBA" id="ARBA00023286"/>
    </source>
</evidence>
<feature type="domain" description="Cyclic nucleotide-binding" evidence="11">
    <location>
        <begin position="942"/>
        <end position="1041"/>
    </location>
</feature>
<evidence type="ECO:0000313" key="13">
    <source>
        <dbReference type="Proteomes" id="UP000241890"/>
    </source>
</evidence>
<dbReference type="Proteomes" id="UP000241890">
    <property type="component" value="Unassembled WGS sequence"/>
</dbReference>
<dbReference type="GO" id="GO:0005221">
    <property type="term" value="F:intracellularly cyclic nucleotide-activated monoatomic cation channel activity"/>
    <property type="evidence" value="ECO:0007669"/>
    <property type="project" value="InterPro"/>
</dbReference>
<dbReference type="Gene3D" id="1.10.287.630">
    <property type="entry name" value="Helix hairpin bin"/>
    <property type="match status" value="4"/>
</dbReference>
<accession>A0A2R5GFT1</accession>
<feature type="region of interest" description="Disordered" evidence="9">
    <location>
        <begin position="2460"/>
        <end position="2510"/>
    </location>
</feature>
<evidence type="ECO:0000256" key="3">
    <source>
        <dbReference type="ARBA" id="ARBA00022692"/>
    </source>
</evidence>
<feature type="transmembrane region" description="Helical" evidence="10">
    <location>
        <begin position="1875"/>
        <end position="1898"/>
    </location>
</feature>
<feature type="compositionally biased region" description="Low complexity" evidence="9">
    <location>
        <begin position="1779"/>
        <end position="1789"/>
    </location>
</feature>
<dbReference type="PANTHER" id="PTHR45638">
    <property type="entry name" value="CYCLIC NUCLEOTIDE-GATED CATION CHANNEL SUBUNIT A"/>
    <property type="match status" value="1"/>
</dbReference>
<dbReference type="GO" id="GO:0016020">
    <property type="term" value="C:membrane"/>
    <property type="evidence" value="ECO:0007669"/>
    <property type="project" value="UniProtKB-SubCell"/>
</dbReference>
<feature type="domain" description="Cyclic nucleotide-binding" evidence="11">
    <location>
        <begin position="2244"/>
        <end position="2352"/>
    </location>
</feature>
<dbReference type="InterPro" id="IPR018490">
    <property type="entry name" value="cNMP-bd_dom_sf"/>
</dbReference>
<dbReference type="Gene3D" id="1.10.287.70">
    <property type="match status" value="4"/>
</dbReference>
<dbReference type="OrthoDB" id="415460at2759"/>
<keyword evidence="5" id="KW-0406">Ion transport</keyword>
<proteinExistence type="predicted"/>
<feature type="domain" description="Cyclic nucleotide-binding" evidence="11">
    <location>
        <begin position="441"/>
        <end position="542"/>
    </location>
</feature>
<dbReference type="InterPro" id="IPR050866">
    <property type="entry name" value="CNG_cation_channel"/>
</dbReference>
<feature type="transmembrane region" description="Helical" evidence="10">
    <location>
        <begin position="597"/>
        <end position="617"/>
    </location>
</feature>
<feature type="region of interest" description="Disordered" evidence="9">
    <location>
        <begin position="1775"/>
        <end position="1801"/>
    </location>
</feature>
<keyword evidence="8" id="KW-0407">Ion channel</keyword>
<dbReference type="Pfam" id="PF00520">
    <property type="entry name" value="Ion_trans"/>
    <property type="match status" value="4"/>
</dbReference>
<gene>
    <name evidence="12" type="ORF">FCC1311_033342</name>
</gene>
<evidence type="ECO:0000256" key="2">
    <source>
        <dbReference type="ARBA" id="ARBA00022448"/>
    </source>
</evidence>
<feature type="transmembrane region" description="Helical" evidence="10">
    <location>
        <begin position="1401"/>
        <end position="1426"/>
    </location>
</feature>
<organism evidence="12 13">
    <name type="scientific">Hondaea fermentalgiana</name>
    <dbReference type="NCBI Taxonomy" id="2315210"/>
    <lineage>
        <taxon>Eukaryota</taxon>
        <taxon>Sar</taxon>
        <taxon>Stramenopiles</taxon>
        <taxon>Bigyra</taxon>
        <taxon>Labyrinthulomycetes</taxon>
        <taxon>Thraustochytrida</taxon>
        <taxon>Thraustochytriidae</taxon>
        <taxon>Hondaea</taxon>
    </lineage>
</organism>
<feature type="transmembrane region" description="Helical" evidence="10">
    <location>
        <begin position="840"/>
        <end position="863"/>
    </location>
</feature>
<feature type="region of interest" description="Disordered" evidence="9">
    <location>
        <begin position="1595"/>
        <end position="1619"/>
    </location>
</feature>
<dbReference type="SMART" id="SM00100">
    <property type="entry name" value="cNMP"/>
    <property type="match status" value="4"/>
</dbReference>
<keyword evidence="7" id="KW-1071">Ligand-gated ion channel</keyword>
<evidence type="ECO:0000256" key="5">
    <source>
        <dbReference type="ARBA" id="ARBA00023065"/>
    </source>
</evidence>
<evidence type="ECO:0000256" key="9">
    <source>
        <dbReference type="SAM" id="MobiDB-lite"/>
    </source>
</evidence>
<feature type="compositionally biased region" description="Low complexity" evidence="9">
    <location>
        <begin position="1597"/>
        <end position="1612"/>
    </location>
</feature>
<feature type="transmembrane region" description="Helical" evidence="10">
    <location>
        <begin position="249"/>
        <end position="274"/>
    </location>
</feature>
<keyword evidence="6 10" id="KW-0472">Membrane</keyword>
<feature type="transmembrane region" description="Helical" evidence="10">
    <location>
        <begin position="742"/>
        <end position="765"/>
    </location>
</feature>
<dbReference type="InterPro" id="IPR000595">
    <property type="entry name" value="cNMP-bd_dom"/>
</dbReference>
<name>A0A2R5GFT1_9STRA</name>
<feature type="transmembrane region" description="Helical" evidence="10">
    <location>
        <begin position="2025"/>
        <end position="2053"/>
    </location>
</feature>
<keyword evidence="2" id="KW-0813">Transport</keyword>
<feature type="domain" description="Cyclic nucleotide-binding" evidence="11">
    <location>
        <begin position="1504"/>
        <end position="1704"/>
    </location>
</feature>
<dbReference type="PANTHER" id="PTHR45638:SF11">
    <property type="entry name" value="CYCLIC NUCLEOTIDE-GATED CATION CHANNEL SUBUNIT A"/>
    <property type="match status" value="1"/>
</dbReference>
<feature type="transmembrane region" description="Helical" evidence="10">
    <location>
        <begin position="177"/>
        <end position="198"/>
    </location>
</feature>
<comment type="subcellular location">
    <subcellularLocation>
        <location evidence="1">Membrane</location>
        <topology evidence="1">Multi-pass membrane protein</topology>
    </subcellularLocation>
</comment>
<feature type="compositionally biased region" description="Low complexity" evidence="9">
    <location>
        <begin position="2460"/>
        <end position="2488"/>
    </location>
</feature>
<feature type="transmembrane region" description="Helical" evidence="10">
    <location>
        <begin position="2099"/>
        <end position="2119"/>
    </location>
</feature>
<evidence type="ECO:0000313" key="12">
    <source>
        <dbReference type="EMBL" id="GBG27111.1"/>
    </source>
</evidence>
<evidence type="ECO:0000256" key="10">
    <source>
        <dbReference type="SAM" id="Phobius"/>
    </source>
</evidence>
<dbReference type="InParanoid" id="A0A2R5GFT1"/>
<reference evidence="12 13" key="1">
    <citation type="submission" date="2017-12" db="EMBL/GenBank/DDBJ databases">
        <title>Sequencing, de novo assembly and annotation of complete genome of a new Thraustochytrid species, strain FCC1311.</title>
        <authorList>
            <person name="Sedici K."/>
            <person name="Godart F."/>
            <person name="Aiese Cigliano R."/>
            <person name="Sanseverino W."/>
            <person name="Barakat M."/>
            <person name="Ortet P."/>
            <person name="Marechal E."/>
            <person name="Cagnac O."/>
            <person name="Amato A."/>
        </authorList>
    </citation>
    <scope>NUCLEOTIDE SEQUENCE [LARGE SCALE GENOMIC DNA]</scope>
</reference>
<evidence type="ECO:0000259" key="11">
    <source>
        <dbReference type="PROSITE" id="PS50042"/>
    </source>
</evidence>
<dbReference type="CDD" id="cd00038">
    <property type="entry name" value="CAP_ED"/>
    <property type="match status" value="4"/>
</dbReference>
<dbReference type="FunFam" id="1.10.287.630:FF:000001">
    <property type="entry name" value="Cyclic nucleotide-gated channel alpha 3"/>
    <property type="match status" value="2"/>
</dbReference>
<evidence type="ECO:0000256" key="1">
    <source>
        <dbReference type="ARBA" id="ARBA00004141"/>
    </source>
</evidence>
<dbReference type="SUPFAM" id="SSF81324">
    <property type="entry name" value="Voltage-gated potassium channels"/>
    <property type="match status" value="4"/>
</dbReference>
<comment type="caution">
    <text evidence="12">The sequence shown here is derived from an EMBL/GenBank/DDBJ whole genome shotgun (WGS) entry which is preliminary data.</text>
</comment>
<dbReference type="EMBL" id="BEYU01000027">
    <property type="protein sequence ID" value="GBG27111.1"/>
    <property type="molecule type" value="Genomic_DNA"/>
</dbReference>
<dbReference type="PROSITE" id="PS50042">
    <property type="entry name" value="CNMP_BINDING_3"/>
    <property type="match status" value="4"/>
</dbReference>
<dbReference type="Gene3D" id="2.60.120.10">
    <property type="entry name" value="Jelly Rolls"/>
    <property type="match status" value="4"/>
</dbReference>
<keyword evidence="13" id="KW-1185">Reference proteome</keyword>
<dbReference type="InterPro" id="IPR005821">
    <property type="entry name" value="Ion_trans_dom"/>
</dbReference>
<feature type="transmembrane region" description="Helical" evidence="10">
    <location>
        <begin position="811"/>
        <end position="828"/>
    </location>
</feature>
<dbReference type="PROSITE" id="PS00888">
    <property type="entry name" value="CNMP_BINDING_1"/>
    <property type="match status" value="2"/>
</dbReference>
<feature type="compositionally biased region" description="Basic and acidic residues" evidence="9">
    <location>
        <begin position="2492"/>
        <end position="2510"/>
    </location>
</feature>
<feature type="transmembrane region" description="Helical" evidence="10">
    <location>
        <begin position="65"/>
        <end position="88"/>
    </location>
</feature>
<evidence type="ECO:0000256" key="4">
    <source>
        <dbReference type="ARBA" id="ARBA00022989"/>
    </source>
</evidence>
<dbReference type="PROSITE" id="PS00889">
    <property type="entry name" value="CNMP_BINDING_2"/>
    <property type="match status" value="1"/>
</dbReference>
<evidence type="ECO:0000256" key="8">
    <source>
        <dbReference type="ARBA" id="ARBA00023303"/>
    </source>
</evidence>
<dbReference type="Pfam" id="PF00027">
    <property type="entry name" value="cNMP_binding"/>
    <property type="match status" value="4"/>
</dbReference>
<feature type="transmembrane region" description="Helical" evidence="10">
    <location>
        <begin position="2131"/>
        <end position="2155"/>
    </location>
</feature>
<feature type="transmembrane region" description="Helical" evidence="10">
    <location>
        <begin position="1254"/>
        <end position="1279"/>
    </location>
</feature>
<keyword evidence="4 10" id="KW-1133">Transmembrane helix</keyword>
<dbReference type="GO" id="GO:0044877">
    <property type="term" value="F:protein-containing complex binding"/>
    <property type="evidence" value="ECO:0007669"/>
    <property type="project" value="TreeGrafter"/>
</dbReference>
<feature type="transmembrane region" description="Helical" evidence="10">
    <location>
        <begin position="637"/>
        <end position="657"/>
    </location>
</feature>
<dbReference type="InterPro" id="IPR003938">
    <property type="entry name" value="K_chnl_volt-dep_EAG/ELK/ERG"/>
</dbReference>
<dbReference type="SUPFAM" id="SSF51206">
    <property type="entry name" value="cAMP-binding domain-like"/>
    <property type="match status" value="4"/>
</dbReference>
<sequence length="2604" mass="296882">MPRHVDGPSIVSAVPTEPRPHNVRAKEVLSLAPIFATMPCRYRAPESVLLSTVLWRRPTWEGLQILALSWNCFMVPFRLSFFPGYGSVSQDDEAFRNSSAEKRTEYDFLLYLFLVGDIAADLLLILDLLMQRYIFRSKFDPRLSSIVMPEAELVLSSTHERQREERMTSHEQYRKKVSNWIFLVTSIICAMPLDYIVYAANPDANKDIALALRLIKFLRLLHVEEQSNVIFLMLERRRLIVNAGMRRMILLWAVFFFFAHWFACGFFAVAFSAVRQEPHQSWAQADGLLHYNATTLSVDLDEPTIHAYVRSIYWAIITMVTVGLGDVVPASNSGVETSFTLITMYTGMTLTCLVIGNLTNMVANLDADEDEFHTKMDNMNKYMAYRHLSTDLRDRIRAYYTYMWTSLKGVNEAKFLRDLPITLQLQVAGLRSKDLVTQVHFLRKLRDPIINSICVALEQVIVSPGDYVARAGQNMPGCYWLRRGEAEIISPGGAVLAQLSGKLGSFMGEMALFFPGNFENSIRAKSYCEFFFLKKELFEDIMAESLEEEEFEEIRMAAEKAAKRSAKVKKFFGLDTNTTKSKSWRDILEPRSRFREIWNALNFFGVAYMSMIGPYRLATQTYLFADDVRPGHFVVDWFLDCLFVIDVVFRARFFGFVQEGVVVRDGERIFQRYKRIEPWITDLIVIMPLDLIAVYEVTWLPILRLNKILRIEYLMSHYDTAQTYMAARRITLSNGLHRIVKIFFWVIWCVHVVGCGWMVMSLISWHHGGLRKDERHAYLDRSNCAQTDDDWVCKDHANWANIDHTQPGVTYLRAIYFVLVDMTTVGYGDLVPYNTRETAYVAFITFIGGLGYPAVVGAMAALISSLDTARTEFQNKLAVLTQYMAVKKFPRPLRVRIMRYYDYLWSRQRGVDEDSILHDLPNSLRMEVQEYINGSIMRNITFLQDVDQELLRHLLSVLQPSVFLPGDFIITAGELGQDMFLLEKGATRVTSANGKLTYAVLTPGDYFGEGSLLGLEKRTANVIAIGYCDCFVLNKEDFDRVTREFPQQRELVLMRLRATLQEKRLKNAAIIENMDRYSKLAVITSYEYEERKTVPETSWRHPESGLRRAWDVAILLAILYNFATVPVRLALNAGLTLFAVDYTLDVFLAIDVYCRYKYFGFLDGGQVFTDRDDIRSSYFRSGVLRRDVLTTLPFDVLALISLFINPESEDFTRNLALAMACCRIPKLLLVLRVPKLKANLDTLFSMSRFRDYGAMYRLFLLVVAVIAISHWTGCFFYAIAYYEQSDDDAIAECVDRLTADADLGNDDIIKYSADSCPEETFFTMKDNWPQLTNSDLTCGATFEAHCRWNQTWIQNQMEMGLLPLDGGSLDHRYLRAMNWALPTLVVVVIGDTIPVDIPGTLYVTIMIIIGVTINAAIIGSIANLVANLEGSAAKYREKMDTFERFLYMYQVPQSLQQRTRNYLEYLWETEKDAVQANLVDQMPATLRAEVSNYLKLKFVIHTPFFEFCDTALSKGIAAKLKSEVYSPHDFIIYEGDVGTEMYFIEQGTVQMVSFRGNWRSGHRASSVAVDPGSPAGVNQSNPSLNSRILSERIKSNGSQSPVGGPGVVKQPSLSSLRSGAHSTKRASLIAIEGQIGEEEIIVLASLDAGAYFGETAVFFNERRSCSARALDFTELFALHREDLDEVLLRYPHQADRMFSVVSELRENNQLRNDNLRTNMEAIIAGSKMLDFMSEKRPSFSAGSILDYGRRMLTKRASFLKTGPLGITTGSRVYAAGAGSAPTTPKSPQSPKSPPMSPSNRTNGFGSTLYKSLMYSSLRSAGPTPAVANKKYGIDGKPVPKLSHHLVSDSRMRKKRQKAAAKKARIYRPNETFCRVWNMASLFFTMYFAFSIPFRFAFFADGRPPLMDHKMTWGVIIWFGFEYCIDIFFMVDIFMRYKRFAINRYGKVITNETLIAEHYWNTWLFYDLAASFPADIFAWAAFLSGNNDSHITLLSAVRFLHLLRLLRVHGYSKLLDKYIHELFPRINSSVISVIFLFTGMLLLNHWAACTWFILHRYVESDLHKTWAIADGLAQFITESDDPEAAGSHNIFNEDLNPSFVYLRALYFTVTTMSSVGYGDIRPYTLVETIHELVVVVLGACTFAALIGSVAVVFLHWDSRGEISFKNRLRKLLDFMAFRELPGGLQREIIDHFTNHWERFEGVDMHDVIVGLPLPLQLELAMCIHHDIMDKVRGLRKCHIHVQRHIARKLRMQICSKGEYVFREGEIGHDIYFIRSGELEVTSTEKALSQSQRNLSTMPSHMSVRKKGSYTLRAGHHFGGECLYSLSGERTMTVQCTEACELAFIPKDEFERIMVEFPEHRSIGIFAELVHPERRTMKQSKELHRQVAEIAGSVQTPLGRFSARHIANILGNPNTKMLREHPRLTSIQHTLIQSQLQDDTILHNPKSRKSFATVAKPLASNVLNNANNGGSSGATSLRSFSEKSVSSQKSGSKKGSDWVEPREGRRRTIEERDQQFLATRQLSKSSEQLAKYLKDNNVTERRATVFRGTRKGNMVATIQRGSFTYEDAQDFLAYTRQTGDSLFALDALPVLSPQHLERRQTEFLLK</sequence>